<dbReference type="HOGENOM" id="CLU_2390989_0_0_9"/>
<protein>
    <submittedName>
        <fullName evidence="1">Uncharacterized protein</fullName>
    </submittedName>
</protein>
<dbReference type="eggNOG" id="COG0001">
    <property type="taxonomic scope" value="Bacteria"/>
</dbReference>
<dbReference type="Proteomes" id="UP000003100">
    <property type="component" value="Unassembled WGS sequence"/>
</dbReference>
<feature type="non-terminal residue" evidence="1">
    <location>
        <position position="94"/>
    </location>
</feature>
<name>C0CJP1_BLAHS</name>
<evidence type="ECO:0000313" key="1">
    <source>
        <dbReference type="EMBL" id="EEG50042.1"/>
    </source>
</evidence>
<dbReference type="SUPFAM" id="SSF53383">
    <property type="entry name" value="PLP-dependent transferases"/>
    <property type="match status" value="1"/>
</dbReference>
<dbReference type="Gene3D" id="3.90.1150.10">
    <property type="entry name" value="Aspartate Aminotransferase, domain 1"/>
    <property type="match status" value="1"/>
</dbReference>
<reference evidence="1 2" key="1">
    <citation type="submission" date="2009-01" db="EMBL/GenBank/DDBJ databases">
        <authorList>
            <person name="Fulton L."/>
            <person name="Clifton S."/>
            <person name="Fulton B."/>
            <person name="Xu J."/>
            <person name="Minx P."/>
            <person name="Pepin K.H."/>
            <person name="Johnson M."/>
            <person name="Bhonagiri V."/>
            <person name="Nash W.E."/>
            <person name="Mardis E.R."/>
            <person name="Wilson R.K."/>
        </authorList>
    </citation>
    <scope>NUCLEOTIDE SEQUENCE [LARGE SCALE GENOMIC DNA]</scope>
    <source>
        <strain evidence="2">DSM 10507 / JCM 14656 / S5a33</strain>
    </source>
</reference>
<dbReference type="InterPro" id="IPR015424">
    <property type="entry name" value="PyrdxlP-dep_Trfase"/>
</dbReference>
<organism evidence="1 2">
    <name type="scientific">Blautia hydrogenotrophica (strain DSM 10507 / JCM 14656 / S5a33)</name>
    <name type="common">Ruminococcus hydrogenotrophicus</name>
    <dbReference type="NCBI Taxonomy" id="476272"/>
    <lineage>
        <taxon>Bacteria</taxon>
        <taxon>Bacillati</taxon>
        <taxon>Bacillota</taxon>
        <taxon>Clostridia</taxon>
        <taxon>Lachnospirales</taxon>
        <taxon>Lachnospiraceae</taxon>
        <taxon>Blautia</taxon>
    </lineage>
</organism>
<accession>C0CJP1</accession>
<dbReference type="InterPro" id="IPR015422">
    <property type="entry name" value="PyrdxlP-dep_Trfase_small"/>
</dbReference>
<proteinExistence type="predicted"/>
<evidence type="ECO:0000313" key="2">
    <source>
        <dbReference type="Proteomes" id="UP000003100"/>
    </source>
</evidence>
<gene>
    <name evidence="1" type="ORF">RUMHYD_01061</name>
</gene>
<dbReference type="EMBL" id="ACBZ01000046">
    <property type="protein sequence ID" value="EEG50042.1"/>
    <property type="molecule type" value="Genomic_DNA"/>
</dbReference>
<dbReference type="AlphaFoldDB" id="C0CJP1"/>
<keyword evidence="2" id="KW-1185">Reference proteome</keyword>
<reference evidence="1 2" key="2">
    <citation type="submission" date="2009-02" db="EMBL/GenBank/DDBJ databases">
        <title>Draft genome sequence of Blautia hydrogenotrophica DSM 10507 (Ruminococcus hydrogenotrophicus DSM 10507).</title>
        <authorList>
            <person name="Sudarsanam P."/>
            <person name="Ley R."/>
            <person name="Guruge J."/>
            <person name="Turnbaugh P.J."/>
            <person name="Mahowald M."/>
            <person name="Liep D."/>
            <person name="Gordon J."/>
        </authorList>
    </citation>
    <scope>NUCLEOTIDE SEQUENCE [LARGE SCALE GENOMIC DNA]</scope>
    <source>
        <strain evidence="2">DSM 10507 / JCM 14656 / S5a33</strain>
    </source>
</reference>
<comment type="caution">
    <text evidence="1">The sequence shown here is derived from an EMBL/GenBank/DDBJ whole genome shotgun (WGS) entry which is preliminary data.</text>
</comment>
<sequence length="94" mass="10976">MNAHYGVSRWPDEKEIYAKMDRLVNEPIHHIKPEAMQKYMKYFEEKCSGSKKMIEEAKKVIPGGVQHNLAFNYPFPLVIEKAQGAYLYDIDGNR</sequence>